<dbReference type="PANTHER" id="PTHR11954">
    <property type="entry name" value="D-DOPACHROME DECARBOXYLASE"/>
    <property type="match status" value="1"/>
</dbReference>
<dbReference type="EC" id="5.3.2.1" evidence="9"/>
<dbReference type="SUPFAM" id="SSF55331">
    <property type="entry name" value="Tautomerase/MIF"/>
    <property type="match status" value="1"/>
</dbReference>
<comment type="subcellular location">
    <subcellularLocation>
        <location evidence="1">Secreted</location>
    </subcellularLocation>
</comment>
<protein>
    <recommendedName>
        <fullName evidence="12">L-dopachrome isomerase</fullName>
        <ecNumber evidence="9">5.3.2.1</ecNumber>
        <ecNumber evidence="8">5.3.3.12</ecNumber>
    </recommendedName>
    <alternativeName>
        <fullName evidence="10">L-dopachrome tautomerase</fullName>
    </alternativeName>
    <alternativeName>
        <fullName evidence="11">Phenylpyruvate tautomerase</fullName>
    </alternativeName>
</protein>
<evidence type="ECO:0000313" key="13">
    <source>
        <dbReference type="EMBL" id="KAF9521965.1"/>
    </source>
</evidence>
<accession>A0A9P6E3S3</accession>
<comment type="catalytic activity">
    <reaction evidence="7">
        <text>L-dopachrome = 5,6-dihydroxyindole-2-carboxylate</text>
        <dbReference type="Rhea" id="RHEA:13041"/>
        <dbReference type="ChEBI" id="CHEBI:16875"/>
        <dbReference type="ChEBI" id="CHEBI:57509"/>
        <dbReference type="EC" id="5.3.3.12"/>
    </reaction>
</comment>
<dbReference type="InterPro" id="IPR001398">
    <property type="entry name" value="Macrophage_inhib_fac"/>
</dbReference>
<evidence type="ECO:0000256" key="6">
    <source>
        <dbReference type="ARBA" id="ARBA00036735"/>
    </source>
</evidence>
<evidence type="ECO:0000256" key="2">
    <source>
        <dbReference type="ARBA" id="ARBA00005851"/>
    </source>
</evidence>
<keyword evidence="14" id="KW-1185">Reference proteome</keyword>
<comment type="similarity">
    <text evidence="2">Belongs to the MIF family.</text>
</comment>
<dbReference type="EMBL" id="MU157970">
    <property type="protein sequence ID" value="KAF9521965.1"/>
    <property type="molecule type" value="Genomic_DNA"/>
</dbReference>
<keyword evidence="3" id="KW-0202">Cytokine</keyword>
<evidence type="ECO:0000256" key="12">
    <source>
        <dbReference type="ARBA" id="ARBA00042730"/>
    </source>
</evidence>
<dbReference type="OrthoDB" id="255819at2759"/>
<dbReference type="Pfam" id="PF01187">
    <property type="entry name" value="MIF"/>
    <property type="match status" value="1"/>
</dbReference>
<evidence type="ECO:0000256" key="10">
    <source>
        <dbReference type="ARBA" id="ARBA00041631"/>
    </source>
</evidence>
<comment type="catalytic activity">
    <reaction evidence="6">
        <text>3-phenylpyruvate = enol-phenylpyruvate</text>
        <dbReference type="Rhea" id="RHEA:17097"/>
        <dbReference type="ChEBI" id="CHEBI:16815"/>
        <dbReference type="ChEBI" id="CHEBI:18005"/>
        <dbReference type="EC" id="5.3.2.1"/>
    </reaction>
</comment>
<evidence type="ECO:0000313" key="14">
    <source>
        <dbReference type="Proteomes" id="UP000807306"/>
    </source>
</evidence>
<sequence>MPLITLITNVQVEDSKGLNLELSKFSSETLGMPHIIISVNVVQSDSLSFAGSFDPAFFLKVESLGDNISPEANVKYTEAYSTFLKDKLSIPNDRGFIFFVDVGKTNIGFKGTTVAVLQEALAKVTEAQGDRSETLIQNRILSR</sequence>
<dbReference type="GO" id="GO:0005615">
    <property type="term" value="C:extracellular space"/>
    <property type="evidence" value="ECO:0007669"/>
    <property type="project" value="UniProtKB-KW"/>
</dbReference>
<proteinExistence type="inferred from homology"/>
<evidence type="ECO:0000256" key="7">
    <source>
        <dbReference type="ARBA" id="ARBA00036823"/>
    </source>
</evidence>
<dbReference type="AlphaFoldDB" id="A0A9P6E3S3"/>
<dbReference type="GO" id="GO:0050178">
    <property type="term" value="F:phenylpyruvate tautomerase activity"/>
    <property type="evidence" value="ECO:0007669"/>
    <property type="project" value="UniProtKB-EC"/>
</dbReference>
<dbReference type="EC" id="5.3.3.12" evidence="8"/>
<dbReference type="PANTHER" id="PTHR11954:SF6">
    <property type="entry name" value="MACROPHAGE MIGRATION INHIBITORY FACTOR"/>
    <property type="match status" value="1"/>
</dbReference>
<name>A0A9P6E3S3_9AGAR</name>
<keyword evidence="4" id="KW-0964">Secreted</keyword>
<organism evidence="13 14">
    <name type="scientific">Crepidotus variabilis</name>
    <dbReference type="NCBI Taxonomy" id="179855"/>
    <lineage>
        <taxon>Eukaryota</taxon>
        <taxon>Fungi</taxon>
        <taxon>Dikarya</taxon>
        <taxon>Basidiomycota</taxon>
        <taxon>Agaricomycotina</taxon>
        <taxon>Agaricomycetes</taxon>
        <taxon>Agaricomycetidae</taxon>
        <taxon>Agaricales</taxon>
        <taxon>Agaricineae</taxon>
        <taxon>Crepidotaceae</taxon>
        <taxon>Crepidotus</taxon>
    </lineage>
</organism>
<evidence type="ECO:0000256" key="9">
    <source>
        <dbReference type="ARBA" id="ARBA00039086"/>
    </source>
</evidence>
<evidence type="ECO:0000256" key="1">
    <source>
        <dbReference type="ARBA" id="ARBA00004613"/>
    </source>
</evidence>
<comment type="caution">
    <text evidence="13">The sequence shown here is derived from an EMBL/GenBank/DDBJ whole genome shotgun (WGS) entry which is preliminary data.</text>
</comment>
<keyword evidence="5" id="KW-0413">Isomerase</keyword>
<evidence type="ECO:0000256" key="5">
    <source>
        <dbReference type="ARBA" id="ARBA00023235"/>
    </source>
</evidence>
<dbReference type="Gene3D" id="3.30.429.10">
    <property type="entry name" value="Macrophage Migration Inhibitory Factor"/>
    <property type="match status" value="1"/>
</dbReference>
<evidence type="ECO:0000256" key="11">
    <source>
        <dbReference type="ARBA" id="ARBA00041912"/>
    </source>
</evidence>
<evidence type="ECO:0000256" key="4">
    <source>
        <dbReference type="ARBA" id="ARBA00022525"/>
    </source>
</evidence>
<dbReference type="GO" id="GO:0004167">
    <property type="term" value="F:dopachrome isomerase activity"/>
    <property type="evidence" value="ECO:0007669"/>
    <property type="project" value="UniProtKB-EC"/>
</dbReference>
<evidence type="ECO:0000256" key="8">
    <source>
        <dbReference type="ARBA" id="ARBA00038932"/>
    </source>
</evidence>
<dbReference type="InterPro" id="IPR014347">
    <property type="entry name" value="Tautomerase/MIF_sf"/>
</dbReference>
<dbReference type="Proteomes" id="UP000807306">
    <property type="component" value="Unassembled WGS sequence"/>
</dbReference>
<reference evidence="13" key="1">
    <citation type="submission" date="2020-11" db="EMBL/GenBank/DDBJ databases">
        <authorList>
            <consortium name="DOE Joint Genome Institute"/>
            <person name="Ahrendt S."/>
            <person name="Riley R."/>
            <person name="Andreopoulos W."/>
            <person name="Labutti K."/>
            <person name="Pangilinan J."/>
            <person name="Ruiz-Duenas F.J."/>
            <person name="Barrasa J.M."/>
            <person name="Sanchez-Garcia M."/>
            <person name="Camarero S."/>
            <person name="Miyauchi S."/>
            <person name="Serrano A."/>
            <person name="Linde D."/>
            <person name="Babiker R."/>
            <person name="Drula E."/>
            <person name="Ayuso-Fernandez I."/>
            <person name="Pacheco R."/>
            <person name="Padilla G."/>
            <person name="Ferreira P."/>
            <person name="Barriuso J."/>
            <person name="Kellner H."/>
            <person name="Castanera R."/>
            <person name="Alfaro M."/>
            <person name="Ramirez L."/>
            <person name="Pisabarro A.G."/>
            <person name="Kuo A."/>
            <person name="Tritt A."/>
            <person name="Lipzen A."/>
            <person name="He G."/>
            <person name="Yan M."/>
            <person name="Ng V."/>
            <person name="Cullen D."/>
            <person name="Martin F."/>
            <person name="Rosso M.-N."/>
            <person name="Henrissat B."/>
            <person name="Hibbett D."/>
            <person name="Martinez A.T."/>
            <person name="Grigoriev I.V."/>
        </authorList>
    </citation>
    <scope>NUCLEOTIDE SEQUENCE</scope>
    <source>
        <strain evidence="13">CBS 506.95</strain>
    </source>
</reference>
<evidence type="ECO:0000256" key="3">
    <source>
        <dbReference type="ARBA" id="ARBA00022514"/>
    </source>
</evidence>
<gene>
    <name evidence="13" type="ORF">CPB83DRAFT_840846</name>
</gene>